<keyword evidence="2" id="KW-0143">Chaperone</keyword>
<evidence type="ECO:0000256" key="3">
    <source>
        <dbReference type="RuleBase" id="RU003876"/>
    </source>
</evidence>
<dbReference type="PANTHER" id="PTHR11875">
    <property type="entry name" value="TESTIS-SPECIFIC Y-ENCODED PROTEIN"/>
    <property type="match status" value="1"/>
</dbReference>
<feature type="compositionally biased region" description="Acidic residues" evidence="4">
    <location>
        <begin position="287"/>
        <end position="304"/>
    </location>
</feature>
<evidence type="ECO:0000256" key="1">
    <source>
        <dbReference type="ARBA" id="ARBA00009947"/>
    </source>
</evidence>
<name>A0ABR2DCG2_9ROSI</name>
<organism evidence="5 6">
    <name type="scientific">Hibiscus sabdariffa</name>
    <name type="common">roselle</name>
    <dbReference type="NCBI Taxonomy" id="183260"/>
    <lineage>
        <taxon>Eukaryota</taxon>
        <taxon>Viridiplantae</taxon>
        <taxon>Streptophyta</taxon>
        <taxon>Embryophyta</taxon>
        <taxon>Tracheophyta</taxon>
        <taxon>Spermatophyta</taxon>
        <taxon>Magnoliopsida</taxon>
        <taxon>eudicotyledons</taxon>
        <taxon>Gunneridae</taxon>
        <taxon>Pentapetalae</taxon>
        <taxon>rosids</taxon>
        <taxon>malvids</taxon>
        <taxon>Malvales</taxon>
        <taxon>Malvaceae</taxon>
        <taxon>Malvoideae</taxon>
        <taxon>Hibiscus</taxon>
    </lineage>
</organism>
<dbReference type="Proteomes" id="UP001472677">
    <property type="component" value="Unassembled WGS sequence"/>
</dbReference>
<dbReference type="Pfam" id="PF00956">
    <property type="entry name" value="NAP"/>
    <property type="match status" value="1"/>
</dbReference>
<dbReference type="InterPro" id="IPR002164">
    <property type="entry name" value="NAP_family"/>
</dbReference>
<feature type="region of interest" description="Disordered" evidence="4">
    <location>
        <begin position="281"/>
        <end position="319"/>
    </location>
</feature>
<evidence type="ECO:0000256" key="4">
    <source>
        <dbReference type="SAM" id="MobiDB-lite"/>
    </source>
</evidence>
<comment type="similarity">
    <text evidence="1 3">Belongs to the nucleosome assembly protein (NAP) family.</text>
</comment>
<comment type="caution">
    <text evidence="5">The sequence shown here is derived from an EMBL/GenBank/DDBJ whole genome shotgun (WGS) entry which is preliminary data.</text>
</comment>
<evidence type="ECO:0000313" key="6">
    <source>
        <dbReference type="Proteomes" id="UP001472677"/>
    </source>
</evidence>
<dbReference type="Gene3D" id="1.20.5.1500">
    <property type="match status" value="1"/>
</dbReference>
<accession>A0ABR2DCG2</accession>
<sequence>MGEAEIDSDISHLFDGLAEEARASLIDSLMKEVQCLSIGLTDVLESLSPDVRRRVEVLREIQGQHDELEARFVEERAALEDKYQTLYEPLYAKRYDIVNGVGEAEGTANEEDMDQKGVPDFWLTAMKNNGVLSYGITELDEGAFKYLKDIKCNRIEKPEGFKLEFYFNINPYFKNTLLTKIYHLIYDGLPILEKVIGTEIEWYPGKCLTQKPKEGSKDAEPITKAEDCESFFHFFNSLEFPDDDEDTSEELQSLFEEDYDVASTIRYKIIPHAVSWFTGEAVQRDEQEIDKDEDDGNGVEDEEEESRHKDKSSSAQKVH</sequence>
<dbReference type="InterPro" id="IPR037231">
    <property type="entry name" value="NAP-like_sf"/>
</dbReference>
<dbReference type="SUPFAM" id="SSF143113">
    <property type="entry name" value="NAP-like"/>
    <property type="match status" value="1"/>
</dbReference>
<dbReference type="Gene3D" id="3.30.1120.90">
    <property type="entry name" value="Nucleosome assembly protein"/>
    <property type="match status" value="1"/>
</dbReference>
<evidence type="ECO:0008006" key="7">
    <source>
        <dbReference type="Google" id="ProtNLM"/>
    </source>
</evidence>
<dbReference type="EMBL" id="JBBPBM010000030">
    <property type="protein sequence ID" value="KAK8535397.1"/>
    <property type="molecule type" value="Genomic_DNA"/>
</dbReference>
<evidence type="ECO:0000256" key="2">
    <source>
        <dbReference type="ARBA" id="ARBA00023186"/>
    </source>
</evidence>
<gene>
    <name evidence="5" type="ORF">V6N12_056916</name>
</gene>
<reference evidence="5 6" key="1">
    <citation type="journal article" date="2024" name="G3 (Bethesda)">
        <title>Genome assembly of Hibiscus sabdariffa L. provides insights into metabolisms of medicinal natural products.</title>
        <authorList>
            <person name="Kim T."/>
        </authorList>
    </citation>
    <scope>NUCLEOTIDE SEQUENCE [LARGE SCALE GENOMIC DNA]</scope>
    <source>
        <strain evidence="5">TK-2024</strain>
        <tissue evidence="5">Old leaves</tissue>
    </source>
</reference>
<protein>
    <recommendedName>
        <fullName evidence="7">Nucleosome assembly protein 1</fullName>
    </recommendedName>
</protein>
<keyword evidence="6" id="KW-1185">Reference proteome</keyword>
<proteinExistence type="inferred from homology"/>
<evidence type="ECO:0000313" key="5">
    <source>
        <dbReference type="EMBL" id="KAK8535397.1"/>
    </source>
</evidence>